<feature type="region of interest" description="Disordered" evidence="1">
    <location>
        <begin position="32"/>
        <end position="137"/>
    </location>
</feature>
<accession>A0ABR1JGV2</accession>
<protein>
    <recommendedName>
        <fullName evidence="5">Mid2 domain-containing protein</fullName>
    </recommendedName>
</protein>
<keyword evidence="4" id="KW-1185">Reference proteome</keyword>
<proteinExistence type="predicted"/>
<keyword evidence="2" id="KW-0812">Transmembrane</keyword>
<comment type="caution">
    <text evidence="3">The sequence shown here is derived from an EMBL/GenBank/DDBJ whole genome shotgun (WGS) entry which is preliminary data.</text>
</comment>
<sequence length="394" mass="42184">MRNTTTLSIEPSNIFAVKARQCSAFSENCDGGLPITSDSGSISDADTDTSTKISEPSIGDPTILSTTSTDSSTSATSPKLTSVGDPGHTPNLGSSEPPSSKLPANTVGQLNGTRSPISHLTDPVSSDVSPTDSSHVQSFSNTETKLDQTTFPPAASVNNTVTTQPVFPTPTTTGKTTNSHISHVGAIAGGIIGGIGLIIIMTLLLFWRKKKMATKKEIKNAKPFPFDLKHDSIHADILVPTPKSLKQSVSQEKDSPNSVIPSNPVSSMVQLVGSENRPPTTTFSASHPVNNTHSRVLSESSVTHRGVPFMTSNHSQSTRLTDRQLHIRSEADDLRIQLQSIQETQQAMVSSNDHVKSTLAMVIAHIQRLDRQFDSDWARGLTDEAPPDYDSRRG</sequence>
<feature type="compositionally biased region" description="Low complexity" evidence="1">
    <location>
        <begin position="62"/>
        <end position="77"/>
    </location>
</feature>
<dbReference type="EMBL" id="JBANRG010000019">
    <property type="protein sequence ID" value="KAK7457792.1"/>
    <property type="molecule type" value="Genomic_DNA"/>
</dbReference>
<feature type="region of interest" description="Disordered" evidence="1">
    <location>
        <begin position="149"/>
        <end position="177"/>
    </location>
</feature>
<dbReference type="Proteomes" id="UP001498398">
    <property type="component" value="Unassembled WGS sequence"/>
</dbReference>
<feature type="compositionally biased region" description="Polar residues" evidence="1">
    <location>
        <begin position="91"/>
        <end position="118"/>
    </location>
</feature>
<evidence type="ECO:0000313" key="4">
    <source>
        <dbReference type="Proteomes" id="UP001498398"/>
    </source>
</evidence>
<gene>
    <name evidence="3" type="ORF">VKT23_010131</name>
</gene>
<evidence type="ECO:0000256" key="2">
    <source>
        <dbReference type="SAM" id="Phobius"/>
    </source>
</evidence>
<feature type="compositionally biased region" description="Low complexity" evidence="1">
    <location>
        <begin position="121"/>
        <end position="134"/>
    </location>
</feature>
<organism evidence="3 4">
    <name type="scientific">Marasmiellus scandens</name>
    <dbReference type="NCBI Taxonomy" id="2682957"/>
    <lineage>
        <taxon>Eukaryota</taxon>
        <taxon>Fungi</taxon>
        <taxon>Dikarya</taxon>
        <taxon>Basidiomycota</taxon>
        <taxon>Agaricomycotina</taxon>
        <taxon>Agaricomycetes</taxon>
        <taxon>Agaricomycetidae</taxon>
        <taxon>Agaricales</taxon>
        <taxon>Marasmiineae</taxon>
        <taxon>Omphalotaceae</taxon>
        <taxon>Marasmiellus</taxon>
    </lineage>
</organism>
<name>A0ABR1JGV2_9AGAR</name>
<feature type="compositionally biased region" description="Low complexity" evidence="1">
    <location>
        <begin position="157"/>
        <end position="177"/>
    </location>
</feature>
<feature type="compositionally biased region" description="Polar residues" evidence="1">
    <location>
        <begin position="36"/>
        <end position="54"/>
    </location>
</feature>
<reference evidence="3 4" key="1">
    <citation type="submission" date="2024-01" db="EMBL/GenBank/DDBJ databases">
        <title>A draft genome for the cacao thread blight pathogen Marasmiellus scandens.</title>
        <authorList>
            <person name="Baruah I.K."/>
            <person name="Leung J."/>
            <person name="Bukari Y."/>
            <person name="Amoako-Attah I."/>
            <person name="Meinhardt L.W."/>
            <person name="Bailey B.A."/>
            <person name="Cohen S.P."/>
        </authorList>
    </citation>
    <scope>NUCLEOTIDE SEQUENCE [LARGE SCALE GENOMIC DNA]</scope>
    <source>
        <strain evidence="3 4">GH-19</strain>
    </source>
</reference>
<keyword evidence="2" id="KW-1133">Transmembrane helix</keyword>
<feature type="region of interest" description="Disordered" evidence="1">
    <location>
        <begin position="244"/>
        <end position="264"/>
    </location>
</feature>
<evidence type="ECO:0008006" key="5">
    <source>
        <dbReference type="Google" id="ProtNLM"/>
    </source>
</evidence>
<evidence type="ECO:0000313" key="3">
    <source>
        <dbReference type="EMBL" id="KAK7457792.1"/>
    </source>
</evidence>
<feature type="transmembrane region" description="Helical" evidence="2">
    <location>
        <begin position="184"/>
        <end position="207"/>
    </location>
</feature>
<evidence type="ECO:0000256" key="1">
    <source>
        <dbReference type="SAM" id="MobiDB-lite"/>
    </source>
</evidence>
<keyword evidence="2" id="KW-0472">Membrane</keyword>